<keyword evidence="1" id="KW-0472">Membrane</keyword>
<keyword evidence="1" id="KW-1133">Transmembrane helix</keyword>
<dbReference type="EMBL" id="JABEZZ010000012">
    <property type="protein sequence ID" value="MBA0601015.1"/>
    <property type="molecule type" value="Genomic_DNA"/>
</dbReference>
<sequence>MGSPFKYYTMNMVRSMSHILIIFMTKLINSSVVTVLLLY</sequence>
<gene>
    <name evidence="2" type="ORF">Gorai_004208</name>
</gene>
<dbReference type="Proteomes" id="UP000593578">
    <property type="component" value="Unassembled WGS sequence"/>
</dbReference>
<feature type="transmembrane region" description="Helical" evidence="1">
    <location>
        <begin position="20"/>
        <end position="38"/>
    </location>
</feature>
<evidence type="ECO:0000313" key="3">
    <source>
        <dbReference type="Proteomes" id="UP000593578"/>
    </source>
</evidence>
<organism evidence="2 3">
    <name type="scientific">Gossypium raimondii</name>
    <name type="common">Peruvian cotton</name>
    <name type="synonym">Gossypium klotzschianum subsp. raimondii</name>
    <dbReference type="NCBI Taxonomy" id="29730"/>
    <lineage>
        <taxon>Eukaryota</taxon>
        <taxon>Viridiplantae</taxon>
        <taxon>Streptophyta</taxon>
        <taxon>Embryophyta</taxon>
        <taxon>Tracheophyta</taxon>
        <taxon>Spermatophyta</taxon>
        <taxon>Magnoliopsida</taxon>
        <taxon>eudicotyledons</taxon>
        <taxon>Gunneridae</taxon>
        <taxon>Pentapetalae</taxon>
        <taxon>rosids</taxon>
        <taxon>malvids</taxon>
        <taxon>Malvales</taxon>
        <taxon>Malvaceae</taxon>
        <taxon>Malvoideae</taxon>
        <taxon>Gossypium</taxon>
    </lineage>
</organism>
<accession>A0A7J8QHJ0</accession>
<proteinExistence type="predicted"/>
<keyword evidence="1" id="KW-0812">Transmembrane</keyword>
<comment type="caution">
    <text evidence="2">The sequence shown here is derived from an EMBL/GenBank/DDBJ whole genome shotgun (WGS) entry which is preliminary data.</text>
</comment>
<evidence type="ECO:0000313" key="2">
    <source>
        <dbReference type="EMBL" id="MBA0601015.1"/>
    </source>
</evidence>
<protein>
    <submittedName>
        <fullName evidence="2">Uncharacterized protein</fullName>
    </submittedName>
</protein>
<name>A0A7J8QHJ0_GOSRA</name>
<evidence type="ECO:0000256" key="1">
    <source>
        <dbReference type="SAM" id="Phobius"/>
    </source>
</evidence>
<dbReference type="AlphaFoldDB" id="A0A7J8QHJ0"/>
<reference evidence="2 3" key="1">
    <citation type="journal article" date="2019" name="Genome Biol. Evol.">
        <title>Insights into the evolution of the New World diploid cottons (Gossypium, subgenus Houzingenia) based on genome sequencing.</title>
        <authorList>
            <person name="Grover C.E."/>
            <person name="Arick M.A. 2nd"/>
            <person name="Thrash A."/>
            <person name="Conover J.L."/>
            <person name="Sanders W.S."/>
            <person name="Peterson D.G."/>
            <person name="Frelichowski J.E."/>
            <person name="Scheffler J.A."/>
            <person name="Scheffler B.E."/>
            <person name="Wendel J.F."/>
        </authorList>
    </citation>
    <scope>NUCLEOTIDE SEQUENCE [LARGE SCALE GENOMIC DNA]</scope>
    <source>
        <strain evidence="2">8</strain>
        <tissue evidence="2">Leaf</tissue>
    </source>
</reference>